<evidence type="ECO:0000256" key="2">
    <source>
        <dbReference type="SAM" id="SignalP"/>
    </source>
</evidence>
<evidence type="ECO:0008006" key="5">
    <source>
        <dbReference type="Google" id="ProtNLM"/>
    </source>
</evidence>
<accession>A0A938YA79</accession>
<protein>
    <recommendedName>
        <fullName evidence="5">LPXTG cell wall anchor domain-containing protein</fullName>
    </recommendedName>
</protein>
<keyword evidence="4" id="KW-1185">Reference proteome</keyword>
<keyword evidence="1" id="KW-1133">Transmembrane helix</keyword>
<name>A0A938YA79_9ACTN</name>
<reference evidence="3" key="1">
    <citation type="submission" date="2021-01" db="EMBL/GenBank/DDBJ databases">
        <title>YIM 132084 draft genome.</title>
        <authorList>
            <person name="An D."/>
        </authorList>
    </citation>
    <scope>NUCLEOTIDE SEQUENCE</scope>
    <source>
        <strain evidence="3">YIM 132084</strain>
    </source>
</reference>
<evidence type="ECO:0000256" key="1">
    <source>
        <dbReference type="SAM" id="Phobius"/>
    </source>
</evidence>
<dbReference type="AlphaFoldDB" id="A0A938YA79"/>
<dbReference type="EMBL" id="JAERWK010000008">
    <property type="protein sequence ID" value="MBM9466847.1"/>
    <property type="molecule type" value="Genomic_DNA"/>
</dbReference>
<keyword evidence="2" id="KW-0732">Signal</keyword>
<organism evidence="3 4">
    <name type="scientific">Nakamurella leprariae</name>
    <dbReference type="NCBI Taxonomy" id="2803911"/>
    <lineage>
        <taxon>Bacteria</taxon>
        <taxon>Bacillati</taxon>
        <taxon>Actinomycetota</taxon>
        <taxon>Actinomycetes</taxon>
        <taxon>Nakamurellales</taxon>
        <taxon>Nakamurellaceae</taxon>
        <taxon>Nakamurella</taxon>
    </lineage>
</organism>
<sequence length="207" mass="19670">MKLRALSRATVVAAGAALALTVGGGVATAAPTPTPSPDCKVPNLTANVTSVSPGTSVTLNGQNFSGCAALDNPATPSPQNEFAVGIGTADQDGIVLATGTTAADGTFSVTVTIPAVPAEDVKEGTIVLAAVSADPVTTLNYTFALPVAYSSGAAAAPTAVPAGSGGAAGTDSGEQVALLAAGAAGLGLLAAGAVSLSRRRAAGQRAS</sequence>
<evidence type="ECO:0000313" key="4">
    <source>
        <dbReference type="Proteomes" id="UP000663792"/>
    </source>
</evidence>
<dbReference type="Proteomes" id="UP000663792">
    <property type="component" value="Unassembled WGS sequence"/>
</dbReference>
<dbReference type="RefSeq" id="WP_205259799.1">
    <property type="nucleotide sequence ID" value="NZ_JAERWK010000008.1"/>
</dbReference>
<feature type="chain" id="PRO_5037689635" description="LPXTG cell wall anchor domain-containing protein" evidence="2">
    <location>
        <begin position="30"/>
        <end position="207"/>
    </location>
</feature>
<evidence type="ECO:0000313" key="3">
    <source>
        <dbReference type="EMBL" id="MBM9466847.1"/>
    </source>
</evidence>
<keyword evidence="1" id="KW-0812">Transmembrane</keyword>
<feature type="transmembrane region" description="Helical" evidence="1">
    <location>
        <begin position="176"/>
        <end position="196"/>
    </location>
</feature>
<feature type="signal peptide" evidence="2">
    <location>
        <begin position="1"/>
        <end position="29"/>
    </location>
</feature>
<gene>
    <name evidence="3" type="ORF">JL106_06070</name>
</gene>
<proteinExistence type="predicted"/>
<comment type="caution">
    <text evidence="3">The sequence shown here is derived from an EMBL/GenBank/DDBJ whole genome shotgun (WGS) entry which is preliminary data.</text>
</comment>
<keyword evidence="1" id="KW-0472">Membrane</keyword>